<organism evidence="4 5">
    <name type="scientific">Schistosoma haematobium</name>
    <name type="common">Blood fluke</name>
    <dbReference type="NCBI Taxonomy" id="6185"/>
    <lineage>
        <taxon>Eukaryota</taxon>
        <taxon>Metazoa</taxon>
        <taxon>Spiralia</taxon>
        <taxon>Lophotrochozoa</taxon>
        <taxon>Platyhelminthes</taxon>
        <taxon>Trematoda</taxon>
        <taxon>Digenea</taxon>
        <taxon>Strigeidida</taxon>
        <taxon>Schistosomatoidea</taxon>
        <taxon>Schistosomatidae</taxon>
        <taxon>Schistosoma</taxon>
    </lineage>
</organism>
<dbReference type="Pfam" id="PF23304">
    <property type="entry name" value="GAE_BBS1"/>
    <property type="match status" value="1"/>
</dbReference>
<sequence length="732" mass="82784">MKVTVLAFLKQNLRQLIILKPMTFQIFWMASICCLNSKVNSFTLNTSSKNSLLTIVKSEPHNFKIGASYCTNLKMMVTDHTKEQISTMYQMAISDSWLLAKHDITINLSTFSQCMCLGDIFDSSTNELIVADFSQYFENIHSNLGGFEFKIKIFKGTKLINELPYLEAPSGIIPFKCKGNDKHCLDLAIAAGPFIYVYCKLSSYYKYTLPSLEPNLDELKLWEQAREGNLTPEELREKLKQIGSEMHKLTSRSIRYLQLPGDLLHEFFNTYQMIPLQKQTVATCLTKMSKQHSGPNSWDCLIVGTESCFVYIYDCVSHNNLCEVALPSVPVHLNAIGSFDIDYHILVTCRNGIIYSIKRGEANAKVYVETGSQIIGLLRTEKAVIVACMDQTVKGFSLEGRPIWRVRHSCEILTITPMNFNSSNNRNHEIYYIICLSDGSVQIYCDQHLCDKCIIWVPSTQNTSPEDNNSNPPNNITSGNSGTIKVTETEQNNNQSRKLIGYHLAKPDPIVACCFGKYDREINTLILVSQAGHMLILIAKRTANFIPMDVITSRTIGKLDNLNIPKKSNLYMDLTTREQLNAPQMYRQFVNDLRFVKRSISSTFLNMLENHSNPIPISGYGEQIKLNVQVQGLGPEFNLICEIVQIKSNTMSTLKGLYILILFNASVYQVNPVLIPLATIYPCFKYRYTSSITLIHETLNEEEIKVLVINKQSSNPIISSSVKMPISELSMG</sequence>
<dbReference type="PANTHER" id="PTHR20870">
    <property type="entry name" value="BARDET-BIEDL SYNDROME 1 PROTEIN"/>
    <property type="match status" value="1"/>
</dbReference>
<reference evidence="4" key="2">
    <citation type="journal article" date="2019" name="Gigascience">
        <title>High-quality Schistosoma haematobium genome achieved by single-molecule and long-range sequencing.</title>
        <authorList>
            <person name="Stroehlein A.J."/>
            <person name="Korhonen P.K."/>
            <person name="Chong T.M."/>
            <person name="Lim Y.L."/>
            <person name="Chan K.G."/>
            <person name="Webster B."/>
            <person name="Rollinson D."/>
            <person name="Brindley P.J."/>
            <person name="Gasser R.B."/>
            <person name="Young N.D."/>
        </authorList>
    </citation>
    <scope>NUCLEOTIDE SEQUENCE</scope>
</reference>
<proteinExistence type="predicted"/>
<dbReference type="GeneID" id="24591067"/>
<dbReference type="CTD" id="582"/>
<feature type="domain" description="Bardet-Biedl syndrome 1 protein GAE" evidence="3">
    <location>
        <begin position="624"/>
        <end position="728"/>
    </location>
</feature>
<evidence type="ECO:0000313" key="5">
    <source>
        <dbReference type="Proteomes" id="UP000471633"/>
    </source>
</evidence>
<reference evidence="4" key="4">
    <citation type="journal article" date="2022" name="PLoS Pathog.">
        <title>Chromosome-level genome of Schistosoma haematobium underpins genome-wide explorations of molecular variation.</title>
        <authorList>
            <person name="Stroehlein A.J."/>
            <person name="Korhonen P.K."/>
            <person name="Lee V.V."/>
            <person name="Ralph S.A."/>
            <person name="Mentink-Kane M."/>
            <person name="You H."/>
            <person name="McManus D.P."/>
            <person name="Tchuente L.T."/>
            <person name="Stothard J.R."/>
            <person name="Kaur P."/>
            <person name="Dudchenko O."/>
            <person name="Aiden E.L."/>
            <person name="Yang B."/>
            <person name="Yang H."/>
            <person name="Emery A.M."/>
            <person name="Webster B.L."/>
            <person name="Brindley P.J."/>
            <person name="Rollinson D."/>
            <person name="Chang B.C.H."/>
            <person name="Gasser R.B."/>
            <person name="Young N.D."/>
        </authorList>
    </citation>
    <scope>NUCLEOTIDE SEQUENCE</scope>
</reference>
<feature type="region of interest" description="Disordered" evidence="1">
    <location>
        <begin position="462"/>
        <end position="483"/>
    </location>
</feature>
<dbReference type="GO" id="GO:0005930">
    <property type="term" value="C:axoneme"/>
    <property type="evidence" value="ECO:0007669"/>
    <property type="project" value="TreeGrafter"/>
</dbReference>
<dbReference type="KEGG" id="shx:MS3_00003981"/>
<dbReference type="OrthoDB" id="10259809at2759"/>
<dbReference type="Proteomes" id="UP000471633">
    <property type="component" value="Unassembled WGS sequence"/>
</dbReference>
<dbReference type="PANTHER" id="PTHR20870:SF0">
    <property type="entry name" value="BARDET-BIEDL SYNDROME 1 PROTEIN"/>
    <property type="match status" value="1"/>
</dbReference>
<dbReference type="InterPro" id="IPR036322">
    <property type="entry name" value="WD40_repeat_dom_sf"/>
</dbReference>
<reference evidence="4" key="3">
    <citation type="submission" date="2021-06" db="EMBL/GenBank/DDBJ databases">
        <title>Chromosome-level genome assembly for S. haematobium.</title>
        <authorList>
            <person name="Stroehlein A.J."/>
        </authorList>
    </citation>
    <scope>NUCLEOTIDE SEQUENCE</scope>
</reference>
<gene>
    <name evidence="4" type="primary">BBS1</name>
    <name evidence="4" type="ORF">MS3_00003981</name>
</gene>
<dbReference type="GO" id="GO:1905515">
    <property type="term" value="P:non-motile cilium assembly"/>
    <property type="evidence" value="ECO:0007669"/>
    <property type="project" value="InterPro"/>
</dbReference>
<protein>
    <submittedName>
        <fullName evidence="4">Bardet-Biedl syndrome 1 protein</fullName>
    </submittedName>
</protein>
<dbReference type="RefSeq" id="XP_012794983.2">
    <property type="nucleotide sequence ID" value="XM_012939529.2"/>
</dbReference>
<evidence type="ECO:0000259" key="3">
    <source>
        <dbReference type="Pfam" id="PF23304"/>
    </source>
</evidence>
<dbReference type="SUPFAM" id="SSF50978">
    <property type="entry name" value="WD40 repeat-like"/>
    <property type="match status" value="1"/>
</dbReference>
<dbReference type="GO" id="GO:0061512">
    <property type="term" value="P:protein localization to cilium"/>
    <property type="evidence" value="ECO:0007669"/>
    <property type="project" value="TreeGrafter"/>
</dbReference>
<comment type="caution">
    <text evidence="4">The sequence shown here is derived from an EMBL/GenBank/DDBJ whole genome shotgun (WGS) entry which is preliminary data.</text>
</comment>
<keyword evidence="5" id="KW-1185">Reference proteome</keyword>
<reference evidence="4" key="1">
    <citation type="journal article" date="2012" name="Nat. Genet.">
        <title>Whole-genome sequence of Schistosoma haematobium.</title>
        <authorList>
            <person name="Young N.D."/>
            <person name="Jex A.R."/>
            <person name="Li B."/>
            <person name="Liu S."/>
            <person name="Yang L."/>
            <person name="Xiong Z."/>
            <person name="Li Y."/>
            <person name="Cantacessi C."/>
            <person name="Hall R.S."/>
            <person name="Xu X."/>
            <person name="Chen F."/>
            <person name="Wu X."/>
            <person name="Zerlotini A."/>
            <person name="Oliveira G."/>
            <person name="Hofmann A."/>
            <person name="Zhang G."/>
            <person name="Fang X."/>
            <person name="Kang Y."/>
            <person name="Campbell B.E."/>
            <person name="Loukas A."/>
            <person name="Ranganathan S."/>
            <person name="Rollinson D."/>
            <person name="Rinaldi G."/>
            <person name="Brindley P.J."/>
            <person name="Yang H."/>
            <person name="Wang J."/>
            <person name="Wang J."/>
            <person name="Gasser R.B."/>
        </authorList>
    </citation>
    <scope>NUCLEOTIDE SEQUENCE</scope>
</reference>
<dbReference type="GO" id="GO:0034464">
    <property type="term" value="C:BBSome"/>
    <property type="evidence" value="ECO:0007669"/>
    <property type="project" value="InterPro"/>
</dbReference>
<dbReference type="AlphaFoldDB" id="A0A922LRH9"/>
<accession>A0A922LRH9</accession>
<dbReference type="InterPro" id="IPR028784">
    <property type="entry name" value="BBS1"/>
</dbReference>
<feature type="domain" description="Bardet-Biedl syndrome 1 N-terminal" evidence="2">
    <location>
        <begin position="97"/>
        <end position="358"/>
    </location>
</feature>
<dbReference type="GO" id="GO:0005813">
    <property type="term" value="C:centrosome"/>
    <property type="evidence" value="ECO:0007669"/>
    <property type="project" value="TreeGrafter"/>
</dbReference>
<name>A0A922LRH9_SCHHA</name>
<dbReference type="GO" id="GO:0005113">
    <property type="term" value="F:patched binding"/>
    <property type="evidence" value="ECO:0007669"/>
    <property type="project" value="TreeGrafter"/>
</dbReference>
<evidence type="ECO:0000259" key="2">
    <source>
        <dbReference type="Pfam" id="PF14779"/>
    </source>
</evidence>
<dbReference type="Pfam" id="PF14779">
    <property type="entry name" value="BBS1"/>
    <property type="match status" value="1"/>
</dbReference>
<dbReference type="InterPro" id="IPR056419">
    <property type="entry name" value="GAE_BBS1"/>
</dbReference>
<dbReference type="InterPro" id="IPR032728">
    <property type="entry name" value="BBS1_N"/>
</dbReference>
<evidence type="ECO:0000256" key="1">
    <source>
        <dbReference type="SAM" id="MobiDB-lite"/>
    </source>
</evidence>
<dbReference type="EMBL" id="AMPZ03000002">
    <property type="protein sequence ID" value="KAH9591849.1"/>
    <property type="molecule type" value="Genomic_DNA"/>
</dbReference>
<evidence type="ECO:0000313" key="4">
    <source>
        <dbReference type="EMBL" id="KAH9591849.1"/>
    </source>
</evidence>
<feature type="compositionally biased region" description="Low complexity" evidence="1">
    <location>
        <begin position="462"/>
        <end position="481"/>
    </location>
</feature>
<dbReference type="GO" id="GO:0005119">
    <property type="term" value="F:smoothened binding"/>
    <property type="evidence" value="ECO:0007669"/>
    <property type="project" value="TreeGrafter"/>
</dbReference>